<comment type="function">
    <text evidence="4">Required for a late step of 50S ribosomal subunit assembly. Has GTPase activity.</text>
</comment>
<dbReference type="GO" id="GO:0003924">
    <property type="term" value="F:GTPase activity"/>
    <property type="evidence" value="ECO:0007669"/>
    <property type="project" value="TreeGrafter"/>
</dbReference>
<dbReference type="InterPro" id="IPR006073">
    <property type="entry name" value="GTP-bd"/>
</dbReference>
<evidence type="ECO:0000256" key="5">
    <source>
        <dbReference type="PIRSR" id="PIRSR006230-1"/>
    </source>
</evidence>
<dbReference type="InterPro" id="IPR019991">
    <property type="entry name" value="GTP-bd_ribosome_bgen"/>
</dbReference>
<dbReference type="PRINTS" id="PR00326">
    <property type="entry name" value="GTP1OBG"/>
</dbReference>
<dbReference type="SUPFAM" id="SSF52540">
    <property type="entry name" value="P-loop containing nucleoside triphosphate hydrolases"/>
    <property type="match status" value="1"/>
</dbReference>
<keyword evidence="2 4" id="KW-0547">Nucleotide-binding</keyword>
<dbReference type="RefSeq" id="WP_097018564.1">
    <property type="nucleotide sequence ID" value="NZ_OBDZ01000020.1"/>
</dbReference>
<dbReference type="EMBL" id="OBDZ01000020">
    <property type="protein sequence ID" value="SNY35875.1"/>
    <property type="molecule type" value="Genomic_DNA"/>
</dbReference>
<sequence length="282" mass="31999">MTIQWYPGHMVRAKRQVEDRLKLIDVVIELLDARIPFSSRNPDIDDILKDQKRVIVLNKIDLADPEQTKSWKRYFANIAPTVAVNSLTGQGVSQILKLARDLMDKEFVALKAKGRNERNIRMMIVGIPNVGKSQLINQLSNKSSAKTGNRPGVTRGQQWVKLKKGFELLDTPGILWPKFEDQQVGFRLALAGAIKETIFDSELLAYKLVELLSEVAPEKLEERFKLDYLNPDTYELVADIGRKRGCLQSGGRIDRDRTSDIIIKEFRDGKFGNLTLELPPQG</sequence>
<evidence type="ECO:0000256" key="4">
    <source>
        <dbReference type="PIRNR" id="PIRNR006230"/>
    </source>
</evidence>
<comment type="subcellular location">
    <subcellularLocation>
        <location evidence="4">Cytoplasm</location>
    </subcellularLocation>
</comment>
<feature type="binding site" evidence="5">
    <location>
        <position position="173"/>
    </location>
    <ligand>
        <name>GTP</name>
        <dbReference type="ChEBI" id="CHEBI:37565"/>
    </ligand>
</feature>
<dbReference type="GO" id="GO:0006412">
    <property type="term" value="P:translation"/>
    <property type="evidence" value="ECO:0007669"/>
    <property type="project" value="TreeGrafter"/>
</dbReference>
<evidence type="ECO:0000313" key="7">
    <source>
        <dbReference type="EMBL" id="SNY35875.1"/>
    </source>
</evidence>
<name>A0A285HJG3_9FIRM</name>
<dbReference type="PIRSF" id="PIRSF006230">
    <property type="entry name" value="MG442"/>
    <property type="match status" value="1"/>
</dbReference>
<dbReference type="Gene3D" id="1.10.1580.10">
    <property type="match status" value="1"/>
</dbReference>
<keyword evidence="3 4" id="KW-0342">GTP-binding</keyword>
<dbReference type="GO" id="GO:0005737">
    <property type="term" value="C:cytoplasm"/>
    <property type="evidence" value="ECO:0007669"/>
    <property type="project" value="UniProtKB-SubCell"/>
</dbReference>
<dbReference type="PROSITE" id="PS51721">
    <property type="entry name" value="G_CP"/>
    <property type="match status" value="1"/>
</dbReference>
<organism evidence="7 8">
    <name type="scientific">Orenia metallireducens</name>
    <dbReference type="NCBI Taxonomy" id="1413210"/>
    <lineage>
        <taxon>Bacteria</taxon>
        <taxon>Bacillati</taxon>
        <taxon>Bacillota</taxon>
        <taxon>Clostridia</taxon>
        <taxon>Halanaerobiales</taxon>
        <taxon>Halobacteroidaceae</taxon>
        <taxon>Orenia</taxon>
    </lineage>
</organism>
<keyword evidence="4" id="KW-0963">Cytoplasm</keyword>
<dbReference type="OrthoDB" id="9779790at2"/>
<dbReference type="PANTHER" id="PTHR45782">
    <property type="entry name" value="MITOCHONDRIAL RIBOSOME-ASSOCIATED GTPASE 1"/>
    <property type="match status" value="1"/>
</dbReference>
<dbReference type="InterPro" id="IPR030378">
    <property type="entry name" value="G_CP_dom"/>
</dbReference>
<dbReference type="NCBIfam" id="TIGR03596">
    <property type="entry name" value="GTPase_YlqF"/>
    <property type="match status" value="1"/>
</dbReference>
<dbReference type="Proteomes" id="UP000219573">
    <property type="component" value="Unassembled WGS sequence"/>
</dbReference>
<evidence type="ECO:0000313" key="8">
    <source>
        <dbReference type="Proteomes" id="UP000219573"/>
    </source>
</evidence>
<keyword evidence="8" id="KW-1185">Reference proteome</keyword>
<dbReference type="InterPro" id="IPR023179">
    <property type="entry name" value="GTP-bd_ortho_bundle_sf"/>
</dbReference>
<evidence type="ECO:0000259" key="6">
    <source>
        <dbReference type="PROSITE" id="PS51721"/>
    </source>
</evidence>
<accession>A0A285HJG3</accession>
<evidence type="ECO:0000256" key="2">
    <source>
        <dbReference type="ARBA" id="ARBA00022741"/>
    </source>
</evidence>
<dbReference type="CDD" id="cd01856">
    <property type="entry name" value="YlqF"/>
    <property type="match status" value="1"/>
</dbReference>
<dbReference type="Pfam" id="PF01926">
    <property type="entry name" value="MMR_HSR1"/>
    <property type="match status" value="1"/>
</dbReference>
<evidence type="ECO:0000256" key="1">
    <source>
        <dbReference type="ARBA" id="ARBA00014898"/>
    </source>
</evidence>
<dbReference type="InterPro" id="IPR027417">
    <property type="entry name" value="P-loop_NTPase"/>
</dbReference>
<dbReference type="STRING" id="1413210.U472_06120"/>
<feature type="domain" description="CP-type G" evidence="6">
    <location>
        <begin position="14"/>
        <end position="177"/>
    </location>
</feature>
<reference evidence="8" key="1">
    <citation type="submission" date="2017-09" db="EMBL/GenBank/DDBJ databases">
        <authorList>
            <person name="Varghese N."/>
            <person name="Submissions S."/>
        </authorList>
    </citation>
    <scope>NUCLEOTIDE SEQUENCE [LARGE SCALE GENOMIC DNA]</scope>
    <source>
        <strain evidence="8">MSL47</strain>
    </source>
</reference>
<dbReference type="FunFam" id="3.40.50.300:FF:000590">
    <property type="entry name" value="Ribosome biogenesis GTPase A"/>
    <property type="match status" value="1"/>
</dbReference>
<evidence type="ECO:0000256" key="3">
    <source>
        <dbReference type="ARBA" id="ARBA00023134"/>
    </source>
</evidence>
<dbReference type="PANTHER" id="PTHR45782:SF4">
    <property type="entry name" value="MITOCHONDRIAL RIBOSOME-ASSOCIATED GTPASE 1"/>
    <property type="match status" value="1"/>
</dbReference>
<dbReference type="GO" id="GO:0005525">
    <property type="term" value="F:GTP binding"/>
    <property type="evidence" value="ECO:0007669"/>
    <property type="project" value="UniProtKB-KW"/>
</dbReference>
<gene>
    <name evidence="7" type="ORF">SAMN06265827_12018</name>
</gene>
<dbReference type="Gene3D" id="3.40.50.300">
    <property type="entry name" value="P-loop containing nucleotide triphosphate hydrolases"/>
    <property type="match status" value="1"/>
</dbReference>
<feature type="binding site" evidence="5">
    <location>
        <begin position="58"/>
        <end position="61"/>
    </location>
    <ligand>
        <name>GTP</name>
        <dbReference type="ChEBI" id="CHEBI:37565"/>
    </ligand>
</feature>
<comment type="similarity">
    <text evidence="4">Belongs to the TRAFAC class YlqF/YawG GTPase family. MTG1 subfamily.</text>
</comment>
<dbReference type="AlphaFoldDB" id="A0A285HJG3"/>
<dbReference type="InterPro" id="IPR016478">
    <property type="entry name" value="GTPase_MTG1"/>
</dbReference>
<proteinExistence type="inferred from homology"/>
<protein>
    <recommendedName>
        <fullName evidence="1 4">Ribosome biogenesis GTPase A</fullName>
    </recommendedName>
</protein>